<dbReference type="HOGENOM" id="CLU_000134_18_8_4"/>
<gene>
    <name evidence="4" type="ordered locus">Daro_1423</name>
</gene>
<name>Q47G59_DECAR</name>
<dbReference type="SMART" id="SM00248">
    <property type="entry name" value="ANK"/>
    <property type="match status" value="4"/>
</dbReference>
<keyword evidence="2 3" id="KW-0040">ANK repeat</keyword>
<dbReference type="AlphaFoldDB" id="Q47G59"/>
<dbReference type="PROSITE" id="PS50297">
    <property type="entry name" value="ANK_REP_REGION"/>
    <property type="match status" value="2"/>
</dbReference>
<sequence>MSPQLAAFLADYRFPADNIDALQADGRFTPLMRAAKLGRLDIVDELLALGVNLDVLNADGCNALWLACYNGSHAVIERLIAAGINIDQQNGNGASCLMYVSSNSKPDLVKLLLEKGANPTLKNFDDFSALDLAASLECLNLMRPARASLSRG</sequence>
<reference evidence="4" key="1">
    <citation type="submission" date="2005-08" db="EMBL/GenBank/DDBJ databases">
        <title>Complete sequence of Dechloromonas aromatica RCB.</title>
        <authorList>
            <person name="Salinero K.K."/>
            <person name="Copeland A."/>
            <person name="Lucas S."/>
            <person name="Lapidus A."/>
            <person name="Barry K."/>
            <person name="Detter J.C."/>
            <person name="Glavina T."/>
            <person name="Hammon N."/>
            <person name="Israni S."/>
            <person name="Pitluck S."/>
            <person name="Di Bartolo G."/>
            <person name="Trong S."/>
            <person name="Schmutz J."/>
            <person name="Larimer F."/>
            <person name="Land M."/>
            <person name="Ivanova N."/>
            <person name="Richardson P."/>
        </authorList>
    </citation>
    <scope>NUCLEOTIDE SEQUENCE</scope>
    <source>
        <strain evidence="4">RCB</strain>
    </source>
</reference>
<dbReference type="PROSITE" id="PS50088">
    <property type="entry name" value="ANK_REPEAT"/>
    <property type="match status" value="3"/>
</dbReference>
<feature type="repeat" description="ANK" evidence="3">
    <location>
        <begin position="59"/>
        <end position="91"/>
    </location>
</feature>
<proteinExistence type="predicted"/>
<evidence type="ECO:0000256" key="2">
    <source>
        <dbReference type="ARBA" id="ARBA00023043"/>
    </source>
</evidence>
<dbReference type="Gene3D" id="1.25.40.20">
    <property type="entry name" value="Ankyrin repeat-containing domain"/>
    <property type="match status" value="1"/>
</dbReference>
<organism evidence="4">
    <name type="scientific">Dechloromonas aromatica (strain RCB)</name>
    <dbReference type="NCBI Taxonomy" id="159087"/>
    <lineage>
        <taxon>Bacteria</taxon>
        <taxon>Pseudomonadati</taxon>
        <taxon>Pseudomonadota</taxon>
        <taxon>Betaproteobacteria</taxon>
        <taxon>Rhodocyclales</taxon>
        <taxon>Azonexaceae</taxon>
        <taxon>Dechloromonas</taxon>
    </lineage>
</organism>
<protein>
    <submittedName>
        <fullName evidence="4">Ankyrin</fullName>
    </submittedName>
</protein>
<evidence type="ECO:0000256" key="3">
    <source>
        <dbReference type="PROSITE-ProRule" id="PRU00023"/>
    </source>
</evidence>
<dbReference type="OrthoDB" id="9811849at2"/>
<dbReference type="eggNOG" id="COG0666">
    <property type="taxonomic scope" value="Bacteria"/>
</dbReference>
<keyword evidence="1" id="KW-0677">Repeat</keyword>
<feature type="repeat" description="ANK" evidence="3">
    <location>
        <begin position="92"/>
        <end position="124"/>
    </location>
</feature>
<dbReference type="EMBL" id="CP000089">
    <property type="protein sequence ID" value="AAZ46172.1"/>
    <property type="molecule type" value="Genomic_DNA"/>
</dbReference>
<accession>Q47G59</accession>
<dbReference type="KEGG" id="dar:Daro_1423"/>
<dbReference type="PANTHER" id="PTHR24171">
    <property type="entry name" value="ANKYRIN REPEAT DOMAIN-CONTAINING PROTEIN 39-RELATED"/>
    <property type="match status" value="1"/>
</dbReference>
<dbReference type="InterPro" id="IPR002110">
    <property type="entry name" value="Ankyrin_rpt"/>
</dbReference>
<evidence type="ECO:0000256" key="1">
    <source>
        <dbReference type="ARBA" id="ARBA00022737"/>
    </source>
</evidence>
<evidence type="ECO:0000313" key="4">
    <source>
        <dbReference type="EMBL" id="AAZ46172.1"/>
    </source>
</evidence>
<dbReference type="InterPro" id="IPR036770">
    <property type="entry name" value="Ankyrin_rpt-contain_sf"/>
</dbReference>
<feature type="repeat" description="ANK" evidence="3">
    <location>
        <begin position="26"/>
        <end position="58"/>
    </location>
</feature>
<dbReference type="SUPFAM" id="SSF48403">
    <property type="entry name" value="Ankyrin repeat"/>
    <property type="match status" value="1"/>
</dbReference>
<dbReference type="STRING" id="159087.Daro_1423"/>
<dbReference type="Pfam" id="PF12796">
    <property type="entry name" value="Ank_2"/>
    <property type="match status" value="1"/>
</dbReference>